<evidence type="ECO:0000313" key="2">
    <source>
        <dbReference type="Proteomes" id="UP000808337"/>
    </source>
</evidence>
<dbReference type="PANTHER" id="PTHR14097">
    <property type="entry name" value="OXIDOREDUCTASE HTATIP2"/>
    <property type="match status" value="1"/>
</dbReference>
<evidence type="ECO:0000313" key="1">
    <source>
        <dbReference type="EMBL" id="MBK9981798.1"/>
    </source>
</evidence>
<dbReference type="PANTHER" id="PTHR14097:SF8">
    <property type="entry name" value="NAD(P)-BINDING DOMAIN-CONTAINING PROTEIN"/>
    <property type="match status" value="1"/>
</dbReference>
<dbReference type="InterPro" id="IPR036291">
    <property type="entry name" value="NAD(P)-bd_dom_sf"/>
</dbReference>
<accession>A0A9D7SRM0</accession>
<protein>
    <submittedName>
        <fullName evidence="1">Epimerase</fullName>
    </submittedName>
</protein>
<dbReference type="AlphaFoldDB" id="A0A9D7SRM0"/>
<dbReference type="Gene3D" id="3.40.50.720">
    <property type="entry name" value="NAD(P)-binding Rossmann-like Domain"/>
    <property type="match status" value="1"/>
</dbReference>
<dbReference type="EMBL" id="JADKGY010000001">
    <property type="protein sequence ID" value="MBK9981798.1"/>
    <property type="molecule type" value="Genomic_DNA"/>
</dbReference>
<sequence length="223" mass="24855">MEKLNVIITGSTGMVGKGVLLECLDSPDVESVLVVNRSPIDIKHPKMKEVLIQNLVDPESKWNLKGYNACFYCMGITSVGASEEHYTHIMHDLTMVFAEAALSVNPDMTFCFVSGAGTDSTEKGRQMWARVKGRTENDLLKLGFKKAYMFRPGLILPKRGIRSRTGWYNFFYTVTKPIAFIFKRMPKYVTDTITLGKAMIKVCTNGYSTSVLESLDINKAGAS</sequence>
<reference evidence="1 2" key="1">
    <citation type="submission" date="2020-10" db="EMBL/GenBank/DDBJ databases">
        <title>Connecting structure to function with the recovery of over 1000 high-quality activated sludge metagenome-assembled genomes encoding full-length rRNA genes using long-read sequencing.</title>
        <authorList>
            <person name="Singleton C.M."/>
            <person name="Petriglieri F."/>
            <person name="Kristensen J.M."/>
            <person name="Kirkegaard R.H."/>
            <person name="Michaelsen T.Y."/>
            <person name="Andersen M.H."/>
            <person name="Karst S.M."/>
            <person name="Dueholm M.S."/>
            <person name="Nielsen P.H."/>
            <person name="Albertsen M."/>
        </authorList>
    </citation>
    <scope>NUCLEOTIDE SEQUENCE [LARGE SCALE GENOMIC DNA]</scope>
    <source>
        <strain evidence="1">Ribe_18-Q3-R11-54_MAXAC.273</strain>
    </source>
</reference>
<organism evidence="1 2">
    <name type="scientific">Candidatus Opimibacter skivensis</name>
    <dbReference type="NCBI Taxonomy" id="2982028"/>
    <lineage>
        <taxon>Bacteria</taxon>
        <taxon>Pseudomonadati</taxon>
        <taxon>Bacteroidota</taxon>
        <taxon>Saprospiria</taxon>
        <taxon>Saprospirales</taxon>
        <taxon>Saprospiraceae</taxon>
        <taxon>Candidatus Opimibacter</taxon>
    </lineage>
</organism>
<gene>
    <name evidence="1" type="ORF">IPP15_05135</name>
</gene>
<proteinExistence type="predicted"/>
<comment type="caution">
    <text evidence="1">The sequence shown here is derived from an EMBL/GenBank/DDBJ whole genome shotgun (WGS) entry which is preliminary data.</text>
</comment>
<dbReference type="Proteomes" id="UP000808337">
    <property type="component" value="Unassembled WGS sequence"/>
</dbReference>
<name>A0A9D7SRM0_9BACT</name>
<dbReference type="SUPFAM" id="SSF51735">
    <property type="entry name" value="NAD(P)-binding Rossmann-fold domains"/>
    <property type="match status" value="1"/>
</dbReference>